<dbReference type="Pfam" id="PF13376">
    <property type="entry name" value="OmdA"/>
    <property type="match status" value="1"/>
</dbReference>
<dbReference type="Proteomes" id="UP000242164">
    <property type="component" value="Unassembled WGS sequence"/>
</dbReference>
<reference evidence="1 2" key="1">
    <citation type="submission" date="2016-08" db="EMBL/GenBank/DDBJ databases">
        <authorList>
            <person name="Loux V."/>
            <person name="Rue O."/>
        </authorList>
    </citation>
    <scope>NUCLEOTIDE SEQUENCE [LARGE SCALE GENOMIC DNA]</scope>
    <source>
        <strain evidence="1 2">AFSSA_08CEB44bac</strain>
    </source>
</reference>
<evidence type="ECO:0000313" key="1">
    <source>
        <dbReference type="EMBL" id="SCL92568.1"/>
    </source>
</evidence>
<dbReference type="EMBL" id="FMIK01000024">
    <property type="protein sequence ID" value="SCL92568.1"/>
    <property type="molecule type" value="Genomic_DNA"/>
</dbReference>
<accession>A0AAX2CGQ5</accession>
<organism evidence="1 2">
    <name type="scientific">Bacillus cytotoxicus</name>
    <dbReference type="NCBI Taxonomy" id="580165"/>
    <lineage>
        <taxon>Bacteria</taxon>
        <taxon>Bacillati</taxon>
        <taxon>Bacillota</taxon>
        <taxon>Bacilli</taxon>
        <taxon>Bacillales</taxon>
        <taxon>Bacillaceae</taxon>
        <taxon>Bacillus</taxon>
        <taxon>Bacillus cereus group</taxon>
    </lineage>
</organism>
<protein>
    <submittedName>
        <fullName evidence="1">LAAC</fullName>
    </submittedName>
</protein>
<name>A0AAX2CGQ5_9BACI</name>
<gene>
    <name evidence="1" type="ORF">BCB44BAC_02079</name>
</gene>
<dbReference type="GeneID" id="33897159"/>
<comment type="caution">
    <text evidence="1">The sequence shown here is derived from an EMBL/GenBank/DDBJ whole genome shotgun (WGS) entry which is preliminary data.</text>
</comment>
<dbReference type="AlphaFoldDB" id="A0AAX2CGQ5"/>
<proteinExistence type="predicted"/>
<sequence>MSIIDKLKLNKYNNMAVLNQPTDYDVFPNQSTPVNKAHDAIFIFVETLDEMVERTKFIIHNEDLLLEKGYLFFAYPKKGNTRYPTFIHRDDIFPALKVGEDGYVDNSDMKFSRMVSMDDVFTVVGLKREKRKEKKATASSQCVDDYITHVKDVEALLAAYPEELQFYQSLTPGYQKDWARYIFSAKQQKTRDKRRQQMTEVLSQGYKTMDLYRRKKK</sequence>
<evidence type="ECO:0000313" key="2">
    <source>
        <dbReference type="Proteomes" id="UP000242164"/>
    </source>
</evidence>
<dbReference type="RefSeq" id="WP_012094326.1">
    <property type="nucleotide sequence ID" value="NZ_CP024096.1"/>
</dbReference>